<feature type="region of interest" description="Disordered" evidence="1">
    <location>
        <begin position="1"/>
        <end position="105"/>
    </location>
</feature>
<name>X6NN84_RETFI</name>
<evidence type="ECO:0000256" key="1">
    <source>
        <dbReference type="SAM" id="MobiDB-lite"/>
    </source>
</evidence>
<evidence type="ECO:0000313" key="2">
    <source>
        <dbReference type="EMBL" id="ETO27436.1"/>
    </source>
</evidence>
<feature type="compositionally biased region" description="Basic and acidic residues" evidence="1">
    <location>
        <begin position="51"/>
        <end position="63"/>
    </location>
</feature>
<accession>X6NN84</accession>
<reference evidence="2 3" key="1">
    <citation type="journal article" date="2013" name="Curr. Biol.">
        <title>The Genome of the Foraminiferan Reticulomyxa filosa.</title>
        <authorList>
            <person name="Glockner G."/>
            <person name="Hulsmann N."/>
            <person name="Schleicher M."/>
            <person name="Noegel A.A."/>
            <person name="Eichinger L."/>
            <person name="Gallinger C."/>
            <person name="Pawlowski J."/>
            <person name="Sierra R."/>
            <person name="Euteneuer U."/>
            <person name="Pillet L."/>
            <person name="Moustafa A."/>
            <person name="Platzer M."/>
            <person name="Groth M."/>
            <person name="Szafranski K."/>
            <person name="Schliwa M."/>
        </authorList>
    </citation>
    <scope>NUCLEOTIDE SEQUENCE [LARGE SCALE GENOMIC DNA]</scope>
</reference>
<comment type="caution">
    <text evidence="2">The sequence shown here is derived from an EMBL/GenBank/DDBJ whole genome shotgun (WGS) entry which is preliminary data.</text>
</comment>
<dbReference type="Proteomes" id="UP000023152">
    <property type="component" value="Unassembled WGS sequence"/>
</dbReference>
<keyword evidence="3" id="KW-1185">Reference proteome</keyword>
<evidence type="ECO:0000313" key="3">
    <source>
        <dbReference type="Proteomes" id="UP000023152"/>
    </source>
</evidence>
<dbReference type="EMBL" id="ASPP01007255">
    <property type="protein sequence ID" value="ETO27436.1"/>
    <property type="molecule type" value="Genomic_DNA"/>
</dbReference>
<feature type="region of interest" description="Disordered" evidence="1">
    <location>
        <begin position="154"/>
        <end position="179"/>
    </location>
</feature>
<feature type="compositionally biased region" description="Polar residues" evidence="1">
    <location>
        <begin position="154"/>
        <end position="168"/>
    </location>
</feature>
<gene>
    <name evidence="2" type="ORF">RFI_09696</name>
</gene>
<feature type="compositionally biased region" description="Polar residues" evidence="1">
    <location>
        <begin position="31"/>
        <end position="49"/>
    </location>
</feature>
<feature type="non-terminal residue" evidence="2">
    <location>
        <position position="1"/>
    </location>
</feature>
<proteinExistence type="predicted"/>
<sequence length="179" mass="19952">LRDMTSIGQVEPLRSKSPDAIEALERKRSGTNDSGTGQEYNKTALTNKSVRNKEREKEKEREVPQSNTAPRYHDGTDDDEDHHDNTTRYNAALQSGKAYRSAAESDNRNMYSNGKIQNGMLKSQEINNFNNATGERAVSNAVKNNKGTLTFTERVPQTNSNTESSSEYMHSGKAGLHLL</sequence>
<dbReference type="AlphaFoldDB" id="X6NN84"/>
<feature type="compositionally biased region" description="Basic and acidic residues" evidence="1">
    <location>
        <begin position="13"/>
        <end position="30"/>
    </location>
</feature>
<organism evidence="2 3">
    <name type="scientific">Reticulomyxa filosa</name>
    <dbReference type="NCBI Taxonomy" id="46433"/>
    <lineage>
        <taxon>Eukaryota</taxon>
        <taxon>Sar</taxon>
        <taxon>Rhizaria</taxon>
        <taxon>Retaria</taxon>
        <taxon>Foraminifera</taxon>
        <taxon>Monothalamids</taxon>
        <taxon>Reticulomyxidae</taxon>
        <taxon>Reticulomyxa</taxon>
    </lineage>
</organism>
<protein>
    <submittedName>
        <fullName evidence="2">Uncharacterized protein</fullName>
    </submittedName>
</protein>